<feature type="domain" description="Beta-lactamase-related" evidence="3">
    <location>
        <begin position="29"/>
        <end position="377"/>
    </location>
</feature>
<evidence type="ECO:0000313" key="5">
    <source>
        <dbReference type="Proteomes" id="UP001610444"/>
    </source>
</evidence>
<sequence>MTETIESAHEAAIAAGKITGGIICATNTTGSFTYKTAIGTRTTLSGTTLPLQTSDICFLASATKFLTSVAALQCVEDGLLSLTGDLSKHAPELADKKVLVGFHEETGEPILQDPIRPITLEMLLTHSSGLAYHFTNPNIARWREEFVPDSESRHGLTVEDMFSYPLAFHPGDSWMYGPGLDWAGRIIERATGMSLLERMQARIFTPLGISDAQFYPVTRADLRAKLIDLNPDDPQALGRAVLGGSGEMNLRTHGDFGGHGLFTSAESFLKVLQSILADDGRLLRSGTVDEIFTNHLSPSAAGGHQAAVKSPMGPFFRVGVDPGTKMGYGLGGLLTLESVPGWYGERTLTWGGGMTLAWFIDRVNGLCGVGAVQARSPFDVGVAGDLKQVFRKDVYRKYDAWKGTV</sequence>
<dbReference type="Pfam" id="PF00144">
    <property type="entry name" value="Beta-lactamase"/>
    <property type="match status" value="1"/>
</dbReference>
<dbReference type="Gene3D" id="3.40.710.10">
    <property type="entry name" value="DD-peptidase/beta-lactamase superfamily"/>
    <property type="match status" value="1"/>
</dbReference>
<evidence type="ECO:0000256" key="2">
    <source>
        <dbReference type="ARBA" id="ARBA00022801"/>
    </source>
</evidence>
<comment type="similarity">
    <text evidence="1">Belongs to the class-A beta-lactamase family.</text>
</comment>
<proteinExistence type="inferred from homology"/>
<dbReference type="InterPro" id="IPR050789">
    <property type="entry name" value="Diverse_Enzym_Activities"/>
</dbReference>
<dbReference type="SUPFAM" id="SSF56601">
    <property type="entry name" value="beta-lactamase/transpeptidase-like"/>
    <property type="match status" value="1"/>
</dbReference>
<evidence type="ECO:0000313" key="4">
    <source>
        <dbReference type="EMBL" id="KAL2854783.1"/>
    </source>
</evidence>
<name>A0ABR4KR75_9EURO</name>
<protein>
    <submittedName>
        <fullName evidence="4">Beta-lactamase/transpeptidase-like protein</fullName>
    </submittedName>
</protein>
<accession>A0ABR4KR75</accession>
<gene>
    <name evidence="4" type="ORF">BJX68DRAFT_232562</name>
</gene>
<dbReference type="RefSeq" id="XP_070901647.1">
    <property type="nucleotide sequence ID" value="XM_071039499.1"/>
</dbReference>
<dbReference type="InterPro" id="IPR012338">
    <property type="entry name" value="Beta-lactam/transpept-like"/>
</dbReference>
<evidence type="ECO:0000259" key="3">
    <source>
        <dbReference type="Pfam" id="PF00144"/>
    </source>
</evidence>
<dbReference type="EMBL" id="JBFXLR010000011">
    <property type="protein sequence ID" value="KAL2854783.1"/>
    <property type="molecule type" value="Genomic_DNA"/>
</dbReference>
<keyword evidence="5" id="KW-1185">Reference proteome</keyword>
<keyword evidence="2" id="KW-0378">Hydrolase</keyword>
<dbReference type="Proteomes" id="UP001610444">
    <property type="component" value="Unassembled WGS sequence"/>
</dbReference>
<dbReference type="PANTHER" id="PTHR43283">
    <property type="entry name" value="BETA-LACTAMASE-RELATED"/>
    <property type="match status" value="1"/>
</dbReference>
<comment type="caution">
    <text evidence="4">The sequence shown here is derived from an EMBL/GenBank/DDBJ whole genome shotgun (WGS) entry which is preliminary data.</text>
</comment>
<organism evidence="4 5">
    <name type="scientific">Aspergillus pseudodeflectus</name>
    <dbReference type="NCBI Taxonomy" id="176178"/>
    <lineage>
        <taxon>Eukaryota</taxon>
        <taxon>Fungi</taxon>
        <taxon>Dikarya</taxon>
        <taxon>Ascomycota</taxon>
        <taxon>Pezizomycotina</taxon>
        <taxon>Eurotiomycetes</taxon>
        <taxon>Eurotiomycetidae</taxon>
        <taxon>Eurotiales</taxon>
        <taxon>Aspergillaceae</taxon>
        <taxon>Aspergillus</taxon>
        <taxon>Aspergillus subgen. Nidulantes</taxon>
    </lineage>
</organism>
<dbReference type="InterPro" id="IPR001466">
    <property type="entry name" value="Beta-lactam-related"/>
</dbReference>
<dbReference type="GeneID" id="98154663"/>
<evidence type="ECO:0000256" key="1">
    <source>
        <dbReference type="ARBA" id="ARBA00009009"/>
    </source>
</evidence>
<reference evidence="4 5" key="1">
    <citation type="submission" date="2024-07" db="EMBL/GenBank/DDBJ databases">
        <title>Section-level genome sequencing and comparative genomics of Aspergillus sections Usti and Cavernicolus.</title>
        <authorList>
            <consortium name="Lawrence Berkeley National Laboratory"/>
            <person name="Nybo J.L."/>
            <person name="Vesth T.C."/>
            <person name="Theobald S."/>
            <person name="Frisvad J.C."/>
            <person name="Larsen T.O."/>
            <person name="Kjaerboelling I."/>
            <person name="Rothschild-Mancinelli K."/>
            <person name="Lyhne E.K."/>
            <person name="Kogle M.E."/>
            <person name="Barry K."/>
            <person name="Clum A."/>
            <person name="Na H."/>
            <person name="Ledsgaard L."/>
            <person name="Lin J."/>
            <person name="Lipzen A."/>
            <person name="Kuo A."/>
            <person name="Riley R."/>
            <person name="Mondo S."/>
            <person name="LaButti K."/>
            <person name="Haridas S."/>
            <person name="Pangalinan J."/>
            <person name="Salamov A.A."/>
            <person name="Simmons B.A."/>
            <person name="Magnuson J.K."/>
            <person name="Chen J."/>
            <person name="Drula E."/>
            <person name="Henrissat B."/>
            <person name="Wiebenga A."/>
            <person name="Lubbers R.J."/>
            <person name="Gomes A.C."/>
            <person name="Macurrencykelacurrency M.R."/>
            <person name="Stajich J."/>
            <person name="Grigoriev I.V."/>
            <person name="Mortensen U.H."/>
            <person name="De vries R.P."/>
            <person name="Baker S.E."/>
            <person name="Andersen M.R."/>
        </authorList>
    </citation>
    <scope>NUCLEOTIDE SEQUENCE [LARGE SCALE GENOMIC DNA]</scope>
    <source>
        <strain evidence="4 5">CBS 756.74</strain>
    </source>
</reference>
<dbReference type="PANTHER" id="PTHR43283:SF17">
    <property type="entry name" value="(LOVD), PUTATIVE (AFU_ORTHOLOGUE AFUA_5G00920)-RELATED"/>
    <property type="match status" value="1"/>
</dbReference>